<organism evidence="1 2">
    <name type="scientific">Pomacea canaliculata</name>
    <name type="common">Golden apple snail</name>
    <dbReference type="NCBI Taxonomy" id="400727"/>
    <lineage>
        <taxon>Eukaryota</taxon>
        <taxon>Metazoa</taxon>
        <taxon>Spiralia</taxon>
        <taxon>Lophotrochozoa</taxon>
        <taxon>Mollusca</taxon>
        <taxon>Gastropoda</taxon>
        <taxon>Caenogastropoda</taxon>
        <taxon>Architaenioglossa</taxon>
        <taxon>Ampullarioidea</taxon>
        <taxon>Ampullariidae</taxon>
        <taxon>Pomacea</taxon>
    </lineage>
</organism>
<comment type="caution">
    <text evidence="1">The sequence shown here is derived from an EMBL/GenBank/DDBJ whole genome shotgun (WGS) entry which is preliminary data.</text>
</comment>
<evidence type="ECO:0000313" key="1">
    <source>
        <dbReference type="EMBL" id="PVD30134.1"/>
    </source>
</evidence>
<dbReference type="AlphaFoldDB" id="A0A2T7P9N9"/>
<protein>
    <submittedName>
        <fullName evidence="1">Uncharacterized protein</fullName>
    </submittedName>
</protein>
<keyword evidence="2" id="KW-1185">Reference proteome</keyword>
<name>A0A2T7P9N9_POMCA</name>
<evidence type="ECO:0000313" key="2">
    <source>
        <dbReference type="Proteomes" id="UP000245119"/>
    </source>
</evidence>
<accession>A0A2T7P9N9</accession>
<proteinExistence type="predicted"/>
<dbReference type="EMBL" id="PZQS01000005">
    <property type="protein sequence ID" value="PVD30134.1"/>
    <property type="molecule type" value="Genomic_DNA"/>
</dbReference>
<reference evidence="1 2" key="1">
    <citation type="submission" date="2018-04" db="EMBL/GenBank/DDBJ databases">
        <title>The genome of golden apple snail Pomacea canaliculata provides insight into stress tolerance and invasive adaptation.</title>
        <authorList>
            <person name="Liu C."/>
            <person name="Liu B."/>
            <person name="Ren Y."/>
            <person name="Zhang Y."/>
            <person name="Wang H."/>
            <person name="Li S."/>
            <person name="Jiang F."/>
            <person name="Yin L."/>
            <person name="Zhang G."/>
            <person name="Qian W."/>
            <person name="Fan W."/>
        </authorList>
    </citation>
    <scope>NUCLEOTIDE SEQUENCE [LARGE SCALE GENOMIC DNA]</scope>
    <source>
        <strain evidence="1">SZHN2017</strain>
        <tissue evidence="1">Muscle</tissue>
    </source>
</reference>
<gene>
    <name evidence="1" type="ORF">C0Q70_09396</name>
</gene>
<sequence>MAKLNRRRRLFGNKRLLEATGTAARPSRDELDLEYTISTTICRNSALLQQVYEQAECDPRCRQKLASFPLDVKWDKSSDVMAQAQKCPQELWP</sequence>
<dbReference type="Proteomes" id="UP000245119">
    <property type="component" value="Linkage Group LG5"/>
</dbReference>